<dbReference type="Pfam" id="PF11159">
    <property type="entry name" value="DUF2939"/>
    <property type="match status" value="1"/>
</dbReference>
<protein>
    <recommendedName>
        <fullName evidence="3">DUF2939 domain-containing protein</fullName>
    </recommendedName>
</protein>
<name>A0A1G9DDZ1_9GAMM</name>
<gene>
    <name evidence="1" type="ORF">SAMN05216212_2754</name>
</gene>
<dbReference type="EMBL" id="FNFH01000006">
    <property type="protein sequence ID" value="SDK62059.1"/>
    <property type="molecule type" value="Genomic_DNA"/>
</dbReference>
<evidence type="ECO:0008006" key="3">
    <source>
        <dbReference type="Google" id="ProtNLM"/>
    </source>
</evidence>
<sequence>MKKLIVVVLLLGAAYVALPWYTASQIAETAHQEEIERFRGYVDLPALRANLRAHMQQQLRDSVDSEVSPELNEFLAAGANLFLGPLLEGLVTAEGLAALLRGGDQLWQFERELYRQEPGGRAPRRRDASDGDSQLELQGWHFTAFDRAAADYGTGDAAELRLILERQGLHWRVVDLRFPETDTDNNDENG</sequence>
<dbReference type="Proteomes" id="UP000199305">
    <property type="component" value="Unassembled WGS sequence"/>
</dbReference>
<evidence type="ECO:0000313" key="2">
    <source>
        <dbReference type="Proteomes" id="UP000199305"/>
    </source>
</evidence>
<dbReference type="InterPro" id="IPR021330">
    <property type="entry name" value="DUF2939"/>
</dbReference>
<organism evidence="1 2">
    <name type="scientific">Microbulbifer yueqingensis</name>
    <dbReference type="NCBI Taxonomy" id="658219"/>
    <lineage>
        <taxon>Bacteria</taxon>
        <taxon>Pseudomonadati</taxon>
        <taxon>Pseudomonadota</taxon>
        <taxon>Gammaproteobacteria</taxon>
        <taxon>Cellvibrionales</taxon>
        <taxon>Microbulbiferaceae</taxon>
        <taxon>Microbulbifer</taxon>
    </lineage>
</organism>
<dbReference type="RefSeq" id="WP_175453121.1">
    <property type="nucleotide sequence ID" value="NZ_FNFH01000006.1"/>
</dbReference>
<dbReference type="AlphaFoldDB" id="A0A1G9DDZ1"/>
<proteinExistence type="predicted"/>
<accession>A0A1G9DDZ1</accession>
<reference evidence="2" key="1">
    <citation type="submission" date="2016-10" db="EMBL/GenBank/DDBJ databases">
        <authorList>
            <person name="Varghese N."/>
            <person name="Submissions S."/>
        </authorList>
    </citation>
    <scope>NUCLEOTIDE SEQUENCE [LARGE SCALE GENOMIC DNA]</scope>
    <source>
        <strain evidence="2">CGMCC 1.10658</strain>
    </source>
</reference>
<dbReference type="STRING" id="658219.SAMN05216212_2754"/>
<keyword evidence="2" id="KW-1185">Reference proteome</keyword>
<evidence type="ECO:0000313" key="1">
    <source>
        <dbReference type="EMBL" id="SDK62059.1"/>
    </source>
</evidence>